<name>A0A4Y7PF35_9AGAM</name>
<sequence>MTGLPGTEMFDRLQRMHNPEPELALLAKDLKGCFGQIRSLPPPTSGPRVSGYGGGKFRCESIDADPIGPFATERGFYQHLYEHAWTTQRECLWHIGQKVHSTPYKLCLTHNDLAPHNILLEKSDRHSGSSTGSAVRGCRSIGNISDLATYLRRSPSGYILWVRCSAEELAVGKVVWLYNDPW</sequence>
<evidence type="ECO:0008006" key="3">
    <source>
        <dbReference type="Google" id="ProtNLM"/>
    </source>
</evidence>
<dbReference type="AlphaFoldDB" id="A0A4Y7PF35"/>
<dbReference type="OrthoDB" id="5404599at2759"/>
<gene>
    <name evidence="1" type="ORF">BD410DRAFT_298161</name>
</gene>
<evidence type="ECO:0000313" key="2">
    <source>
        <dbReference type="Proteomes" id="UP000294933"/>
    </source>
</evidence>
<keyword evidence="2" id="KW-1185">Reference proteome</keyword>
<proteinExistence type="predicted"/>
<protein>
    <recommendedName>
        <fullName evidence="3">Aminoglycoside phosphotransferase domain-containing protein</fullName>
    </recommendedName>
</protein>
<accession>A0A4Y7PF35</accession>
<dbReference type="EMBL" id="ML170414">
    <property type="protein sequence ID" value="TDL13983.1"/>
    <property type="molecule type" value="Genomic_DNA"/>
</dbReference>
<dbReference type="STRING" id="50990.A0A4Y7PF35"/>
<dbReference type="VEuPathDB" id="FungiDB:BD410DRAFT_298161"/>
<dbReference type="Proteomes" id="UP000294933">
    <property type="component" value="Unassembled WGS sequence"/>
</dbReference>
<organism evidence="1 2">
    <name type="scientific">Rickenella mellea</name>
    <dbReference type="NCBI Taxonomy" id="50990"/>
    <lineage>
        <taxon>Eukaryota</taxon>
        <taxon>Fungi</taxon>
        <taxon>Dikarya</taxon>
        <taxon>Basidiomycota</taxon>
        <taxon>Agaricomycotina</taxon>
        <taxon>Agaricomycetes</taxon>
        <taxon>Hymenochaetales</taxon>
        <taxon>Rickenellaceae</taxon>
        <taxon>Rickenella</taxon>
    </lineage>
</organism>
<evidence type="ECO:0000313" key="1">
    <source>
        <dbReference type="EMBL" id="TDL13983.1"/>
    </source>
</evidence>
<reference evidence="1 2" key="1">
    <citation type="submission" date="2018-06" db="EMBL/GenBank/DDBJ databases">
        <title>A transcriptomic atlas of mushroom development highlights an independent origin of complex multicellularity.</title>
        <authorList>
            <consortium name="DOE Joint Genome Institute"/>
            <person name="Krizsan K."/>
            <person name="Almasi E."/>
            <person name="Merenyi Z."/>
            <person name="Sahu N."/>
            <person name="Viragh M."/>
            <person name="Koszo T."/>
            <person name="Mondo S."/>
            <person name="Kiss B."/>
            <person name="Balint B."/>
            <person name="Kues U."/>
            <person name="Barry K."/>
            <person name="Hegedus J.C."/>
            <person name="Henrissat B."/>
            <person name="Johnson J."/>
            <person name="Lipzen A."/>
            <person name="Ohm R."/>
            <person name="Nagy I."/>
            <person name="Pangilinan J."/>
            <person name="Yan J."/>
            <person name="Xiong Y."/>
            <person name="Grigoriev I.V."/>
            <person name="Hibbett D.S."/>
            <person name="Nagy L.G."/>
        </authorList>
    </citation>
    <scope>NUCLEOTIDE SEQUENCE [LARGE SCALE GENOMIC DNA]</scope>
    <source>
        <strain evidence="1 2">SZMC22713</strain>
    </source>
</reference>